<comment type="subcellular location">
    <subcellularLocation>
        <location evidence="1 12">Cytoplasm</location>
    </subcellularLocation>
</comment>
<keyword evidence="9 12" id="KW-0949">S-adenosyl-L-methionine</keyword>
<evidence type="ECO:0000256" key="12">
    <source>
        <dbReference type="PIRNR" id="PIRNR015601"/>
    </source>
</evidence>
<comment type="catalytic activity">
    <reaction evidence="11 12">
        <text>uridine(1498) in 16S rRNA + S-adenosyl-L-methionine = N(3)-methyluridine(1498) in 16S rRNA + S-adenosyl-L-homocysteine + H(+)</text>
        <dbReference type="Rhea" id="RHEA:42920"/>
        <dbReference type="Rhea" id="RHEA-COMP:10283"/>
        <dbReference type="Rhea" id="RHEA-COMP:10284"/>
        <dbReference type="ChEBI" id="CHEBI:15378"/>
        <dbReference type="ChEBI" id="CHEBI:57856"/>
        <dbReference type="ChEBI" id="CHEBI:59789"/>
        <dbReference type="ChEBI" id="CHEBI:65315"/>
        <dbReference type="ChEBI" id="CHEBI:74502"/>
        <dbReference type="EC" id="2.1.1.193"/>
    </reaction>
</comment>
<dbReference type="GO" id="GO:0070042">
    <property type="term" value="F:rRNA (uridine-N3-)-methyltransferase activity"/>
    <property type="evidence" value="ECO:0007669"/>
    <property type="project" value="TreeGrafter"/>
</dbReference>
<dbReference type="InterPro" id="IPR046886">
    <property type="entry name" value="RsmE_MTase_dom"/>
</dbReference>
<keyword evidence="5 12" id="KW-0963">Cytoplasm</keyword>
<dbReference type="Proteomes" id="UP000187550">
    <property type="component" value="Unassembled WGS sequence"/>
</dbReference>
<comment type="function">
    <text evidence="10 12">Specifically methylates the N3 position of the uracil ring of uridine 1498 (m3U1498) in 16S rRNA. Acts on the fully assembled 30S ribosomal subunit.</text>
</comment>
<keyword evidence="7 12" id="KW-0489">Methyltransferase</keyword>
<evidence type="ECO:0000256" key="8">
    <source>
        <dbReference type="ARBA" id="ARBA00022679"/>
    </source>
</evidence>
<evidence type="ECO:0000313" key="16">
    <source>
        <dbReference type="Proteomes" id="UP000187550"/>
    </source>
</evidence>
<proteinExistence type="inferred from homology"/>
<evidence type="ECO:0000259" key="14">
    <source>
        <dbReference type="Pfam" id="PF20260"/>
    </source>
</evidence>
<keyword evidence="6 12" id="KW-0698">rRNA processing</keyword>
<dbReference type="OrthoDB" id="9815641at2"/>
<evidence type="ECO:0000256" key="1">
    <source>
        <dbReference type="ARBA" id="ARBA00004496"/>
    </source>
</evidence>
<dbReference type="InterPro" id="IPR029026">
    <property type="entry name" value="tRNA_m1G_MTases_N"/>
</dbReference>
<keyword evidence="16" id="KW-1185">Reference proteome</keyword>
<accession>A0A1U7PJQ0</accession>
<sequence length="249" mass="26888">MQRYFLEDPFGPDGSAVISGDDAHHIVKVMRMQQGNRVIAVSGRTAFECVIENLGDRTVTVRKDGDALPDNEMPVPVTIAAGLPKGDKLDLIVQKGTELGMHSLIPFSAERSIVRWDGGKSGKKIARLQKIAKEAAEQSHRSVIPEISGLLDLDGLIGLSGEYDLLLMADEESAKDRSGRPIAGLLENVYHGQKVLAVFGPEGGISREEAERLRQAGFIPVSLGPRILRAETAPLYALAAISSELEGKR</sequence>
<name>A0A1U7PJQ0_9BACI</name>
<dbReference type="GO" id="GO:0005737">
    <property type="term" value="C:cytoplasm"/>
    <property type="evidence" value="ECO:0007669"/>
    <property type="project" value="UniProtKB-SubCell"/>
</dbReference>
<dbReference type="InterPro" id="IPR029028">
    <property type="entry name" value="Alpha/beta_knot_MTases"/>
</dbReference>
<evidence type="ECO:0000256" key="6">
    <source>
        <dbReference type="ARBA" id="ARBA00022552"/>
    </source>
</evidence>
<evidence type="ECO:0000256" key="11">
    <source>
        <dbReference type="ARBA" id="ARBA00047944"/>
    </source>
</evidence>
<feature type="domain" description="Ribosomal RNA small subunit methyltransferase E methyltransferase" evidence="13">
    <location>
        <begin position="72"/>
        <end position="242"/>
    </location>
</feature>
<evidence type="ECO:0000256" key="10">
    <source>
        <dbReference type="ARBA" id="ARBA00025699"/>
    </source>
</evidence>
<dbReference type="Pfam" id="PF20260">
    <property type="entry name" value="PUA_4"/>
    <property type="match status" value="1"/>
</dbReference>
<evidence type="ECO:0000259" key="13">
    <source>
        <dbReference type="Pfam" id="PF04452"/>
    </source>
</evidence>
<dbReference type="NCBIfam" id="NF008691">
    <property type="entry name" value="PRK11713.1-4"/>
    <property type="match status" value="1"/>
</dbReference>
<evidence type="ECO:0000256" key="7">
    <source>
        <dbReference type="ARBA" id="ARBA00022603"/>
    </source>
</evidence>
<dbReference type="NCBIfam" id="TIGR00046">
    <property type="entry name" value="RsmE family RNA methyltransferase"/>
    <property type="match status" value="1"/>
</dbReference>
<dbReference type="InterPro" id="IPR006700">
    <property type="entry name" value="RsmE"/>
</dbReference>
<gene>
    <name evidence="15" type="ORF">SAMN05428946_1507</name>
</gene>
<keyword evidence="8 12" id="KW-0808">Transferase</keyword>
<organism evidence="15 16">
    <name type="scientific">Edaphobacillus lindanitolerans</name>
    <dbReference type="NCBI Taxonomy" id="550447"/>
    <lineage>
        <taxon>Bacteria</taxon>
        <taxon>Bacillati</taxon>
        <taxon>Bacillota</taxon>
        <taxon>Bacilli</taxon>
        <taxon>Bacillales</taxon>
        <taxon>Bacillaceae</taxon>
        <taxon>Edaphobacillus</taxon>
    </lineage>
</organism>
<dbReference type="PANTHER" id="PTHR30027:SF3">
    <property type="entry name" value="16S RRNA (URACIL(1498)-N(3))-METHYLTRANSFERASE"/>
    <property type="match status" value="1"/>
</dbReference>
<reference evidence="16" key="1">
    <citation type="submission" date="2017-01" db="EMBL/GenBank/DDBJ databases">
        <authorList>
            <person name="Varghese N."/>
            <person name="Submissions S."/>
        </authorList>
    </citation>
    <scope>NUCLEOTIDE SEQUENCE [LARGE SCALE GENOMIC DNA]</scope>
    <source>
        <strain evidence="16">MNA4</strain>
    </source>
</reference>
<evidence type="ECO:0000313" key="15">
    <source>
        <dbReference type="EMBL" id="SIT82424.1"/>
    </source>
</evidence>
<dbReference type="SUPFAM" id="SSF88697">
    <property type="entry name" value="PUA domain-like"/>
    <property type="match status" value="1"/>
</dbReference>
<evidence type="ECO:0000256" key="4">
    <source>
        <dbReference type="ARBA" id="ARBA00013673"/>
    </source>
</evidence>
<comment type="similarity">
    <text evidence="2 12">Belongs to the RNA methyltransferase RsmE family.</text>
</comment>
<dbReference type="PANTHER" id="PTHR30027">
    <property type="entry name" value="RIBOSOMAL RNA SMALL SUBUNIT METHYLTRANSFERASE E"/>
    <property type="match status" value="1"/>
</dbReference>
<dbReference type="EC" id="2.1.1.193" evidence="3 12"/>
<protein>
    <recommendedName>
        <fullName evidence="4 12">Ribosomal RNA small subunit methyltransferase E</fullName>
        <ecNumber evidence="3 12">2.1.1.193</ecNumber>
    </recommendedName>
</protein>
<dbReference type="EMBL" id="FTPL01000002">
    <property type="protein sequence ID" value="SIT82424.1"/>
    <property type="molecule type" value="Genomic_DNA"/>
</dbReference>
<evidence type="ECO:0000256" key="3">
    <source>
        <dbReference type="ARBA" id="ARBA00012328"/>
    </source>
</evidence>
<evidence type="ECO:0000256" key="2">
    <source>
        <dbReference type="ARBA" id="ARBA00005528"/>
    </source>
</evidence>
<dbReference type="SUPFAM" id="SSF75217">
    <property type="entry name" value="alpha/beta knot"/>
    <property type="match status" value="1"/>
</dbReference>
<dbReference type="PIRSF" id="PIRSF015601">
    <property type="entry name" value="MTase_slr0722"/>
    <property type="match status" value="1"/>
</dbReference>
<dbReference type="GO" id="GO:0070475">
    <property type="term" value="P:rRNA base methylation"/>
    <property type="evidence" value="ECO:0007669"/>
    <property type="project" value="TreeGrafter"/>
</dbReference>
<dbReference type="AlphaFoldDB" id="A0A1U7PJQ0"/>
<dbReference type="RefSeq" id="WP_076757761.1">
    <property type="nucleotide sequence ID" value="NZ_FTPL01000002.1"/>
</dbReference>
<dbReference type="InterPro" id="IPR015947">
    <property type="entry name" value="PUA-like_sf"/>
</dbReference>
<dbReference type="CDD" id="cd18084">
    <property type="entry name" value="RsmE-like"/>
    <property type="match status" value="1"/>
</dbReference>
<evidence type="ECO:0000256" key="5">
    <source>
        <dbReference type="ARBA" id="ARBA00022490"/>
    </source>
</evidence>
<dbReference type="Pfam" id="PF04452">
    <property type="entry name" value="Methyltrans_RNA"/>
    <property type="match status" value="1"/>
</dbReference>
<feature type="domain" description="Ribosomal RNA small subunit methyltransferase E PUA-like" evidence="14">
    <location>
        <begin position="18"/>
        <end position="62"/>
    </location>
</feature>
<dbReference type="Gene3D" id="3.40.1280.10">
    <property type="match status" value="1"/>
</dbReference>
<dbReference type="InterPro" id="IPR046887">
    <property type="entry name" value="RsmE_PUA-like"/>
</dbReference>
<evidence type="ECO:0000256" key="9">
    <source>
        <dbReference type="ARBA" id="ARBA00022691"/>
    </source>
</evidence>
<dbReference type="STRING" id="550447.SAMN05428946_1507"/>